<dbReference type="InterPro" id="IPR016047">
    <property type="entry name" value="M23ase_b-sheet_dom"/>
</dbReference>
<dbReference type="Gene3D" id="2.70.70.10">
    <property type="entry name" value="Glucose Permease (Domain IIA)"/>
    <property type="match status" value="1"/>
</dbReference>
<evidence type="ECO:0000256" key="1">
    <source>
        <dbReference type="ARBA" id="ARBA00001947"/>
    </source>
</evidence>
<dbReference type="Gene3D" id="3.10.450.350">
    <property type="match status" value="2"/>
</dbReference>
<organism evidence="9 10">
    <name type="scientific">Sphaerotilus montanus</name>
    <dbReference type="NCBI Taxonomy" id="522889"/>
    <lineage>
        <taxon>Bacteria</taxon>
        <taxon>Pseudomonadati</taxon>
        <taxon>Pseudomonadota</taxon>
        <taxon>Betaproteobacteria</taxon>
        <taxon>Burkholderiales</taxon>
        <taxon>Sphaerotilaceae</taxon>
        <taxon>Sphaerotilus</taxon>
    </lineage>
</organism>
<dbReference type="PANTHER" id="PTHR21666">
    <property type="entry name" value="PEPTIDASE-RELATED"/>
    <property type="match status" value="1"/>
</dbReference>
<evidence type="ECO:0000256" key="4">
    <source>
        <dbReference type="ARBA" id="ARBA00022801"/>
    </source>
</evidence>
<proteinExistence type="predicted"/>
<dbReference type="SUPFAM" id="SSF51261">
    <property type="entry name" value="Duplicated hybrid motif"/>
    <property type="match status" value="1"/>
</dbReference>
<reference evidence="9 10" key="1">
    <citation type="submission" date="2020-07" db="EMBL/GenBank/DDBJ databases">
        <title>Genomic Encyclopedia of Archaeal and Bacterial Type Strains, Phase II (KMG-II): from individual species to whole genera.</title>
        <authorList>
            <person name="Goeker M."/>
        </authorList>
    </citation>
    <scope>NUCLEOTIDE SEQUENCE [LARGE SCALE GENOMIC DNA]</scope>
    <source>
        <strain evidence="9 10">DSM 21226</strain>
    </source>
</reference>
<evidence type="ECO:0000256" key="6">
    <source>
        <dbReference type="ARBA" id="ARBA00023049"/>
    </source>
</evidence>
<dbReference type="GO" id="GO:0046872">
    <property type="term" value="F:metal ion binding"/>
    <property type="evidence" value="ECO:0007669"/>
    <property type="project" value="UniProtKB-KW"/>
</dbReference>
<keyword evidence="3" id="KW-0479">Metal-binding</keyword>
<dbReference type="EMBL" id="JACCFH010000001">
    <property type="protein sequence ID" value="NYG31697.1"/>
    <property type="molecule type" value="Genomic_DNA"/>
</dbReference>
<keyword evidence="7" id="KW-0472">Membrane</keyword>
<accession>A0A7Y9QYQ7</accession>
<dbReference type="CDD" id="cd12797">
    <property type="entry name" value="M23_peptidase"/>
    <property type="match status" value="1"/>
</dbReference>
<keyword evidence="10" id="KW-1185">Reference proteome</keyword>
<dbReference type="GO" id="GO:0006508">
    <property type="term" value="P:proteolysis"/>
    <property type="evidence" value="ECO:0007669"/>
    <property type="project" value="UniProtKB-KW"/>
</dbReference>
<dbReference type="AlphaFoldDB" id="A0A7Y9QYQ7"/>
<dbReference type="InterPro" id="IPR050570">
    <property type="entry name" value="Cell_wall_metabolism_enzyme"/>
</dbReference>
<name>A0A7Y9QYQ7_9BURK</name>
<keyword evidence="2" id="KW-0645">Protease</keyword>
<feature type="transmembrane region" description="Helical" evidence="7">
    <location>
        <begin position="26"/>
        <end position="49"/>
    </location>
</feature>
<evidence type="ECO:0000313" key="10">
    <source>
        <dbReference type="Proteomes" id="UP000518288"/>
    </source>
</evidence>
<dbReference type="Proteomes" id="UP000518288">
    <property type="component" value="Unassembled WGS sequence"/>
</dbReference>
<keyword evidence="7" id="KW-1133">Transmembrane helix</keyword>
<evidence type="ECO:0000313" key="9">
    <source>
        <dbReference type="EMBL" id="NYG31697.1"/>
    </source>
</evidence>
<evidence type="ECO:0000256" key="5">
    <source>
        <dbReference type="ARBA" id="ARBA00022833"/>
    </source>
</evidence>
<evidence type="ECO:0000256" key="2">
    <source>
        <dbReference type="ARBA" id="ARBA00022670"/>
    </source>
</evidence>
<comment type="cofactor">
    <cofactor evidence="1">
        <name>Zn(2+)</name>
        <dbReference type="ChEBI" id="CHEBI:29105"/>
    </cofactor>
</comment>
<sequence length="464" mass="49763">MNNLGEKARLHLAHADLTVRRHPKTFSAIVTAVLTLSGVTAFGVAPLSMVDSTPKNIQMVTESVSPEGLAEQAEALADYEMLLHRSDLTRSTDTADTLLRRLGISDPEASAFLRKDPVARTILSGRPGKMLRAVTESTPGGGELQELVARGPASDAARTGTHFTRITVRRAEQGLSAVSEQVPMKIETRSGAATVTSTLFAATDEARMPDNITSQMAEMFDNDVDFRKEIQRGDSFAVVYETMTADGEPVTWAGTAGRVLAGRFIHGSQTYEAVWFQEPGKKGEYYSLKGQGKQKAFMASPLAFSRVTSGFAMRFHPILQTWRAHLGVDMGAPSGTPVRTVGNGVVNFAGVQNGYGNVVVIGHSAGRETVYAHLSRIDVSKGAKVSQGAVIGAVGATGWATGPHLHFEFKVKGAQVNPSQIARASETSELSPAVRVRFDVHAKQMHAQLVESISRPVGKLARVE</sequence>
<dbReference type="InterPro" id="IPR011055">
    <property type="entry name" value="Dup_hybrid_motif"/>
</dbReference>
<keyword evidence="7" id="KW-0812">Transmembrane</keyword>
<dbReference type="GO" id="GO:0004222">
    <property type="term" value="F:metalloendopeptidase activity"/>
    <property type="evidence" value="ECO:0007669"/>
    <property type="project" value="TreeGrafter"/>
</dbReference>
<dbReference type="PANTHER" id="PTHR21666:SF288">
    <property type="entry name" value="CELL DIVISION PROTEIN YTFB"/>
    <property type="match status" value="1"/>
</dbReference>
<feature type="domain" description="M23ase beta-sheet core" evidence="8">
    <location>
        <begin position="324"/>
        <end position="418"/>
    </location>
</feature>
<protein>
    <submittedName>
        <fullName evidence="9">Murein DD-endopeptidase MepM/ murein hydrolase activator NlpD</fullName>
    </submittedName>
</protein>
<keyword evidence="6" id="KW-0482">Metalloprotease</keyword>
<gene>
    <name evidence="9" type="ORF">BDD16_000683</name>
</gene>
<dbReference type="Pfam" id="PF01551">
    <property type="entry name" value="Peptidase_M23"/>
    <property type="match status" value="1"/>
</dbReference>
<evidence type="ECO:0000256" key="7">
    <source>
        <dbReference type="SAM" id="Phobius"/>
    </source>
</evidence>
<evidence type="ECO:0000256" key="3">
    <source>
        <dbReference type="ARBA" id="ARBA00022723"/>
    </source>
</evidence>
<dbReference type="RefSeq" id="WP_310732802.1">
    <property type="nucleotide sequence ID" value="NZ_CAXYYM010000018.1"/>
</dbReference>
<keyword evidence="5" id="KW-0862">Zinc</keyword>
<keyword evidence="4 9" id="KW-0378">Hydrolase</keyword>
<evidence type="ECO:0000259" key="8">
    <source>
        <dbReference type="Pfam" id="PF01551"/>
    </source>
</evidence>
<comment type="caution">
    <text evidence="9">The sequence shown here is derived from an EMBL/GenBank/DDBJ whole genome shotgun (WGS) entry which is preliminary data.</text>
</comment>